<accession>A0ABN9RKA5</accession>
<evidence type="ECO:0000259" key="1">
    <source>
        <dbReference type="Pfam" id="PF00294"/>
    </source>
</evidence>
<dbReference type="EMBL" id="CAUYUJ010006668">
    <property type="protein sequence ID" value="CAK0818204.1"/>
    <property type="molecule type" value="Genomic_DNA"/>
</dbReference>
<evidence type="ECO:0000313" key="3">
    <source>
        <dbReference type="Proteomes" id="UP001189429"/>
    </source>
</evidence>
<keyword evidence="3" id="KW-1185">Reference proteome</keyword>
<proteinExistence type="predicted"/>
<reference evidence="2" key="1">
    <citation type="submission" date="2023-10" db="EMBL/GenBank/DDBJ databases">
        <authorList>
            <person name="Chen Y."/>
            <person name="Shah S."/>
            <person name="Dougan E. K."/>
            <person name="Thang M."/>
            <person name="Chan C."/>
        </authorList>
    </citation>
    <scope>NUCLEOTIDE SEQUENCE [LARGE SCALE GENOMIC DNA]</scope>
</reference>
<protein>
    <recommendedName>
        <fullName evidence="1">Carbohydrate kinase PfkB domain-containing protein</fullName>
    </recommendedName>
</protein>
<comment type="caution">
    <text evidence="2">The sequence shown here is derived from an EMBL/GenBank/DDBJ whole genome shotgun (WGS) entry which is preliminary data.</text>
</comment>
<dbReference type="Gene3D" id="3.40.1190.20">
    <property type="match status" value="1"/>
</dbReference>
<gene>
    <name evidence="2" type="ORF">PCOR1329_LOCUS20553</name>
</gene>
<sequence length="192" mass="18995">MLGRQPSPLLAPAAGELPQQALGALSAALDEGLARSVLLTMGPLGAVLASAGPGGDGGGPAWPPVGAASWRVDVDAASLLEAGRGGPPDVPPLSVAVERVELPGPAEDRRCLRYRLLRPLASVRDVTGAGDALVGGTAAARAAGWPLGEAVVAGLTCAHLTLFADGAVAPFLGPELLGRLRGALAVGTSSRL</sequence>
<name>A0ABN9RKA5_9DINO</name>
<dbReference type="SUPFAM" id="SSF53613">
    <property type="entry name" value="Ribokinase-like"/>
    <property type="match status" value="1"/>
</dbReference>
<dbReference type="InterPro" id="IPR029056">
    <property type="entry name" value="Ribokinase-like"/>
</dbReference>
<dbReference type="Proteomes" id="UP001189429">
    <property type="component" value="Unassembled WGS sequence"/>
</dbReference>
<dbReference type="InterPro" id="IPR011611">
    <property type="entry name" value="PfkB_dom"/>
</dbReference>
<feature type="domain" description="Carbohydrate kinase PfkB" evidence="1">
    <location>
        <begin position="121"/>
        <end position="169"/>
    </location>
</feature>
<evidence type="ECO:0000313" key="2">
    <source>
        <dbReference type="EMBL" id="CAK0818204.1"/>
    </source>
</evidence>
<organism evidence="2 3">
    <name type="scientific">Prorocentrum cordatum</name>
    <dbReference type="NCBI Taxonomy" id="2364126"/>
    <lineage>
        <taxon>Eukaryota</taxon>
        <taxon>Sar</taxon>
        <taxon>Alveolata</taxon>
        <taxon>Dinophyceae</taxon>
        <taxon>Prorocentrales</taxon>
        <taxon>Prorocentraceae</taxon>
        <taxon>Prorocentrum</taxon>
    </lineage>
</organism>
<dbReference type="Pfam" id="PF00294">
    <property type="entry name" value="PfkB"/>
    <property type="match status" value="1"/>
</dbReference>